<dbReference type="GO" id="GO:0016627">
    <property type="term" value="F:oxidoreductase activity, acting on the CH-CH group of donors"/>
    <property type="evidence" value="ECO:0007669"/>
    <property type="project" value="InterPro"/>
</dbReference>
<protein>
    <submittedName>
        <fullName evidence="2">Acyl-CoA dehydrogenase</fullName>
    </submittedName>
</protein>
<organism evidence="2 3">
    <name type="scientific">Mycobacterium parmense</name>
    <dbReference type="NCBI Taxonomy" id="185642"/>
    <lineage>
        <taxon>Bacteria</taxon>
        <taxon>Bacillati</taxon>
        <taxon>Actinomycetota</taxon>
        <taxon>Actinomycetes</taxon>
        <taxon>Mycobacteriales</taxon>
        <taxon>Mycobacteriaceae</taxon>
        <taxon>Mycobacterium</taxon>
        <taxon>Mycobacterium simiae complex</taxon>
    </lineage>
</organism>
<dbReference type="OrthoDB" id="8677713at2"/>
<sequence length="334" mass="35380">MSQQAVDGSWQMVEDAVFRLFEELAGKRAGEHLAIGGRLTELGWSEIEAEYPVEACELLFRAQGRSLALTDCLDRVMLAELAGVLDGPVAHVLLPDLSTNCMPGFDADQVSGIVLGPLEGRIVVPVAGPNSTVSVAVVDASRLDGRRLDTFDASTHWTGVSGSIDTPPVEATNEWKNAVTAARRALATELVELAEQALRIAVEHVSVRVQFGAPIGSFQSPRHALADASAVLAGARALLGEAWRDGGELLALAAKAAAGRAHRAVSDVALQVCGAIGLTAEHDLHRYVTRGFQVDALCGSHDQLEGLLAERLFEDSDEGWAPGRALPAVVTWTD</sequence>
<dbReference type="RefSeq" id="WP_085269977.1">
    <property type="nucleotide sequence ID" value="NZ_AP022614.1"/>
</dbReference>
<dbReference type="InterPro" id="IPR009075">
    <property type="entry name" value="AcylCo_DH/oxidase_C"/>
</dbReference>
<dbReference type="InterPro" id="IPR036250">
    <property type="entry name" value="AcylCo_DH-like_C"/>
</dbReference>
<evidence type="ECO:0000313" key="2">
    <source>
        <dbReference type="EMBL" id="BBZ47982.1"/>
    </source>
</evidence>
<reference evidence="2 3" key="1">
    <citation type="journal article" date="2019" name="Emerg. Microbes Infect.">
        <title>Comprehensive subspecies identification of 175 nontuberculous mycobacteria species based on 7547 genomic profiles.</title>
        <authorList>
            <person name="Matsumoto Y."/>
            <person name="Kinjo T."/>
            <person name="Motooka D."/>
            <person name="Nabeya D."/>
            <person name="Jung N."/>
            <person name="Uechi K."/>
            <person name="Horii T."/>
            <person name="Iida T."/>
            <person name="Fujita J."/>
            <person name="Nakamura S."/>
        </authorList>
    </citation>
    <scope>NUCLEOTIDE SEQUENCE [LARGE SCALE GENOMIC DNA]</scope>
    <source>
        <strain evidence="2 3">JCM 14742</strain>
    </source>
</reference>
<dbReference type="EMBL" id="AP022614">
    <property type="protein sequence ID" value="BBZ47982.1"/>
    <property type="molecule type" value="Genomic_DNA"/>
</dbReference>
<dbReference type="AlphaFoldDB" id="A0A7I7Z2U9"/>
<keyword evidence="3" id="KW-1185">Reference proteome</keyword>
<proteinExistence type="predicted"/>
<evidence type="ECO:0000256" key="1">
    <source>
        <dbReference type="ARBA" id="ARBA00022630"/>
    </source>
</evidence>
<name>A0A7I7Z2U9_9MYCO</name>
<evidence type="ECO:0000313" key="3">
    <source>
        <dbReference type="Proteomes" id="UP000467105"/>
    </source>
</evidence>
<dbReference type="Gene3D" id="1.20.140.10">
    <property type="entry name" value="Butyryl-CoA Dehydrogenase, subunit A, domain 3"/>
    <property type="match status" value="1"/>
</dbReference>
<dbReference type="SUPFAM" id="SSF47203">
    <property type="entry name" value="Acyl-CoA dehydrogenase C-terminal domain-like"/>
    <property type="match status" value="1"/>
</dbReference>
<keyword evidence="1" id="KW-0285">Flavoprotein</keyword>
<dbReference type="Pfam" id="PF00441">
    <property type="entry name" value="Acyl-CoA_dh_1"/>
    <property type="match status" value="1"/>
</dbReference>
<gene>
    <name evidence="2" type="ORF">MPRM_52630</name>
</gene>
<dbReference type="Proteomes" id="UP000467105">
    <property type="component" value="Chromosome"/>
</dbReference>
<accession>A0A7I7Z2U9</accession>